<evidence type="ECO:0000259" key="1">
    <source>
        <dbReference type="PROSITE" id="PS50126"/>
    </source>
</evidence>
<dbReference type="AlphaFoldDB" id="A0A0G1LVM5"/>
<dbReference type="PRINTS" id="PR00681">
    <property type="entry name" value="RIBOSOMALS1"/>
</dbReference>
<dbReference type="InterPro" id="IPR035104">
    <property type="entry name" value="Ribosomal_protein_S1-like"/>
</dbReference>
<feature type="domain" description="S1 motif" evidence="1">
    <location>
        <begin position="227"/>
        <end position="294"/>
    </location>
</feature>
<dbReference type="EMBL" id="LCIT01000001">
    <property type="protein sequence ID" value="KKT63774.1"/>
    <property type="molecule type" value="Genomic_DNA"/>
</dbReference>
<feature type="domain" description="S1 motif" evidence="1">
    <location>
        <begin position="47"/>
        <end position="114"/>
    </location>
</feature>
<gene>
    <name evidence="2" type="ORF">UW55_C0001G0067</name>
</gene>
<dbReference type="SUPFAM" id="SSF50249">
    <property type="entry name" value="Nucleic acid-binding proteins"/>
    <property type="match status" value="4"/>
</dbReference>
<dbReference type="PANTHER" id="PTHR47559:SF1">
    <property type="entry name" value="OS03G0844900 PROTEIN"/>
    <property type="match status" value="1"/>
</dbReference>
<name>A0A0G1LVM5_9BACT</name>
<dbReference type="PROSITE" id="PS50126">
    <property type="entry name" value="S1"/>
    <property type="match status" value="4"/>
</dbReference>
<dbReference type="InterPro" id="IPR003029">
    <property type="entry name" value="S1_domain"/>
</dbReference>
<dbReference type="Gene3D" id="2.40.50.140">
    <property type="entry name" value="Nucleic acid-binding proteins"/>
    <property type="match status" value="4"/>
</dbReference>
<dbReference type="InterPro" id="IPR012340">
    <property type="entry name" value="NA-bd_OB-fold"/>
</dbReference>
<dbReference type="InterPro" id="IPR052757">
    <property type="entry name" value="Ribosomal_protein_S1"/>
</dbReference>
<accession>A0A0G1LVM5</accession>
<comment type="caution">
    <text evidence="2">The sequence shown here is derived from an EMBL/GenBank/DDBJ whole genome shotgun (WGS) entry which is preliminary data.</text>
</comment>
<dbReference type="Proteomes" id="UP000033945">
    <property type="component" value="Unassembled WGS sequence"/>
</dbReference>
<proteinExistence type="predicted"/>
<evidence type="ECO:0000313" key="2">
    <source>
        <dbReference type="EMBL" id="KKT63774.1"/>
    </source>
</evidence>
<dbReference type="SMART" id="SM00316">
    <property type="entry name" value="S1"/>
    <property type="match status" value="4"/>
</dbReference>
<dbReference type="PANTHER" id="PTHR47559">
    <property type="entry name" value="OS03G0844900 PROTEIN"/>
    <property type="match status" value="1"/>
</dbReference>
<sequence>MTILDNCSKMLIIQSMANLAMEKDIKPNNGIMDALLKARPKVFLKIGDLIEGCVLEREGAKVFLDLGIFGTGIIYGQEYQNARELIKNLKPEDKVTAKIVELENENGFVELSLKEAGSEMIWKEAKELKGSQEALNLKVLEANKGGVVLEWRGIKGFLPASQLKASHYPRVENGEKEKIFDELRKLVGEAISVTILDFDPKENKLIFSEKGAESEDLKKVVGKYKVGDIIEGEVTGVVDFGIFIKLEEELEGLAHISELDWALVENPNALFKVGEQIKAKIISIDGDKISLSVKALKPDPWETHKEKYKKGDIVEGKVLRLNKFGALITLDTGIYGLAHISEFGTEKKMREMVLAGESYFFQIVNYKPEDKKLSLSFLGKKGEAPVAPKEEVQENQEK</sequence>
<protein>
    <submittedName>
        <fullName evidence="2">RNA binding S1 domain protein</fullName>
    </submittedName>
</protein>
<evidence type="ECO:0000313" key="3">
    <source>
        <dbReference type="Proteomes" id="UP000033945"/>
    </source>
</evidence>
<dbReference type="GO" id="GO:0003676">
    <property type="term" value="F:nucleic acid binding"/>
    <property type="evidence" value="ECO:0007669"/>
    <property type="project" value="InterPro"/>
</dbReference>
<feature type="domain" description="S1 motif" evidence="1">
    <location>
        <begin position="311"/>
        <end position="378"/>
    </location>
</feature>
<organism evidence="2 3">
    <name type="scientific">Candidatus Giovannonibacteria bacterium GW2011_GWA2_44_26</name>
    <dbReference type="NCBI Taxonomy" id="1618648"/>
    <lineage>
        <taxon>Bacteria</taxon>
        <taxon>Candidatus Giovannoniibacteriota</taxon>
    </lineage>
</organism>
<feature type="domain" description="S1 motif" evidence="1">
    <location>
        <begin position="125"/>
        <end position="210"/>
    </location>
</feature>
<reference evidence="2 3" key="1">
    <citation type="journal article" date="2015" name="Nature">
        <title>rRNA introns, odd ribosomes, and small enigmatic genomes across a large radiation of phyla.</title>
        <authorList>
            <person name="Brown C.T."/>
            <person name="Hug L.A."/>
            <person name="Thomas B.C."/>
            <person name="Sharon I."/>
            <person name="Castelle C.J."/>
            <person name="Singh A."/>
            <person name="Wilkins M.J."/>
            <person name="Williams K.H."/>
            <person name="Banfield J.F."/>
        </authorList>
    </citation>
    <scope>NUCLEOTIDE SEQUENCE [LARGE SCALE GENOMIC DNA]</scope>
</reference>
<dbReference type="Pfam" id="PF00575">
    <property type="entry name" value="S1"/>
    <property type="match status" value="2"/>
</dbReference>